<evidence type="ECO:0000313" key="3">
    <source>
        <dbReference type="EMBL" id="TWT16803.1"/>
    </source>
</evidence>
<dbReference type="PROSITE" id="PS51208">
    <property type="entry name" value="AUTOTRANSPORTER"/>
    <property type="match status" value="1"/>
</dbReference>
<dbReference type="InterPro" id="IPR012332">
    <property type="entry name" value="Autotransporter_pectin_lyase_C"/>
</dbReference>
<dbReference type="SUPFAM" id="SSF51126">
    <property type="entry name" value="Pectin lyase-like"/>
    <property type="match status" value="6"/>
</dbReference>
<dbReference type="RefSeq" id="WP_146313752.1">
    <property type="nucleotide sequence ID" value="NZ_VOHE01000017.1"/>
</dbReference>
<accession>A0A5C5TRA3</accession>
<dbReference type="Gene3D" id="2.160.20.20">
    <property type="match status" value="2"/>
</dbReference>
<dbReference type="InterPro" id="IPR005546">
    <property type="entry name" value="Autotransporte_beta"/>
</dbReference>
<sequence length="2264" mass="225622">MNRIYRLVFNRALGLIQVAPETARARAGTAAQAGRIGRRSAVGIAPLSLLALGLMMAASTVRADSCDWHGDAQDGDWFNPDNWYCHESGHSRVPTSDDHVSIDRPDDDVAIDGARAESAGLHLGGGQLTIRNGGTLQTGTAGYHNIGWNLDPATLTVTGSGSAWNVAGGLIRVGRNSSGTLVLREGGALNAGNSTLVLGESEAYNATPGLGTLVIGAAAGEQAVAPGTIEVAAIEMGRQNGSAEAAGRIVFNHTDTSGAYTFATNITGTGAIEHYAGTTVLSGTNTYTGGTHLLGGTLSVSSDSALGAPSSALHFDGGTLQVTGRDFGATTRAITLGEGGGGFDIADASHRFTLAQDITGDGALVKHGAGTLVLTGSNDHAGGTRIEGGRLVGHAGSFGSGGIEIGTGAFLRLDQATDAILSSQVSGTGHMIKEGAGTLALDGGEHRLDNLYLGRYESVGTWAPVDDGGTLQLRDGATLQATGGLYMNRVRTRVTLELLGEGTSATFGASALIGDTGSEARVVIRDGARLENGIAVVGNRNDSQGFVTVTGEASLWRSNEFLHVGGNGQSGSGSLRVEHGGRVESGIVRLGYGSGATGDAVVTGAGSRWDTQGEIRLGEAGNGTLLIDDGAVVTSRVGTSLATGHIASYNAPSSRGSATIRNGGAWIHEGGVVVGQYEGSEGSLTLASGGRVQTGTGTGGAAERNMIRLAGHAGSRGTLNIGAAFGETAEAAGILDSERVEFGAGEATLVFNHTDDIAFGAVLLSTDTGTHALHHLAGTTTLAGDSSGFAGATTVAGGTLLVDGALGGHITVQDGGTLGGSGTVADTRVRAGGTLSAGNSPGTLQVDGDLALEAGSRAVFELNSPGVAGGTGARGNDLVEVAGDLSLDGQLDARVAAAGHYRLFHYGGALTGTFAGGTVTGTAGFQAASGNPDLRYDVAGQVNLVVLGAGQTMQFWDGGDTAGNGTVDGGDGLWQGFGTNWTDADGTANAGWGGSVGVFAGTAGTVTVQDTQRFDTLQFSTDGYRIEGDALRMAATAGGSFNVDAGVTATVASRIEDGAGSVLRKAGGGTLVLEGDNAYTGGTHLLGGTLSVASDAALGAGAGALHFDGGMLQVTGRVFDATTRAITLGDGGGGFDIADAGHRFTLAQDIAGDGALVKDGAGTLVLEGDNAYTGGTRVLAGTLVGSAGAIAGDLHNGGTVVFEQEDDAVFAGAIAGLGDTGGGMVKRGAGLLELAGHSTLAWTVEAGTLAASAQRFTGDLAIAGGAGFRFDQEADGTYAGTLSGDGALRKQGAGGLTLAGDSSGFTGTTTVSAGTLRVDGMLGGRVSVEDGATLGGAGTVGGDVTVSGGTLSGEQGQTLEIGGDLALDAGSRVAAALGASGASALFRVDGDLSLDGTLDITDAGGFGAGIYRLFDYGGTLGGNGLAFGEMPDGADPGRLLLQTAVAGQVNLVSAVGARLVFWDGGDPARHDNGAVDGGSGRWQAGGRNWTDANGIVNGPLSPVPAFAVFQGEAGVVTVDAPVAGMPLAGLQFATDGYRVEGDALRLEGIDGRSVVRVGNGGSDGAGFTAFLSSALHGDATLVKTDLGTLVLEGDNAYTGGTRIEGGTLSVSSDSALGATSGDIVLAGGALHAAESFDSGRALTLESDGRIATARDATLTLSGSIGGDGVLVKDGAGTLVLTGTNRYRGGTRVEAGALVGHAAGFGDGDIRVDDGASLRFDQHTTASLAAALSGAGDIVKEGEGGLGLTGNSAGFTGTTTVSAGTLRVDGLLGGRVTVQDGATLGGAGTVGDTTVQAGATLAPGNSIGTLRIDGDLVFQAGARYEVEVDPAGTGSDLVEVTGTASLQGGSVVHIGANGGYRLRSTYRILSAGSLQGTFDTVSSDFAFLAPELAYDHQAGTVDLTLVRNDRDFASVASTRNQKATAAGIESIGVEAGHAVHDAIAQMPDDAALIRAGFDALSGEAHASARALLLDDAGWLADAVTRRHAGAAATGELTPATTLWLDAGGGQARTGSDGNGARWQGNAHGLAVGADVEVGPGRIGLAAGKRRTNQQVSDRSSRNRIDSRHLALHAAATLGPVQLAGGVARGRYTLELDRRVALAEIDETLASSSDAEADVLFLEASLAEPARGVAPWLGIRQVRLDSDPARESGGSAALSVAGGRHDLGSATLGVLADRRLGDGSRLQARLGWRHAWGDLTPWATVAFDAGDAFTVYAPAMARNSLVYALDLGLATGPRSRLALGMAGQAGDGSRAWGAQLQWQATF</sequence>
<dbReference type="EMBL" id="VOHE01000017">
    <property type="protein sequence ID" value="TWT16803.1"/>
    <property type="molecule type" value="Genomic_DNA"/>
</dbReference>
<dbReference type="Pfam" id="PF12951">
    <property type="entry name" value="PATR"/>
    <property type="match status" value="9"/>
</dbReference>
<reference evidence="3 4" key="1">
    <citation type="submission" date="2019-07" db="EMBL/GenBank/DDBJ databases">
        <title>Luteimonas sp. YD-1 nov., isolated from acidic soil.</title>
        <authorList>
            <person name="Zhou J."/>
        </authorList>
    </citation>
    <scope>NUCLEOTIDE SEQUENCE [LARGE SCALE GENOMIC DNA]</scope>
    <source>
        <strain evidence="3 4">YD-1</strain>
    </source>
</reference>
<dbReference type="SUPFAM" id="SSF103515">
    <property type="entry name" value="Autotransporter"/>
    <property type="match status" value="1"/>
</dbReference>
<dbReference type="InterPro" id="IPR024973">
    <property type="entry name" value="ESPR"/>
</dbReference>
<dbReference type="Proteomes" id="UP000315949">
    <property type="component" value="Unassembled WGS sequence"/>
</dbReference>
<dbReference type="Gene3D" id="2.40.128.130">
    <property type="entry name" value="Autotransporter beta-domain"/>
    <property type="match status" value="1"/>
</dbReference>
<dbReference type="InterPro" id="IPR030895">
    <property type="entry name" value="T5SS_PEPC_rpt"/>
</dbReference>
<dbReference type="InterPro" id="IPR011050">
    <property type="entry name" value="Pectin_lyase_fold/virulence"/>
</dbReference>
<name>A0A5C5TRA3_9GAMM</name>
<protein>
    <recommendedName>
        <fullName evidence="2">Autotransporter domain-containing protein</fullName>
    </recommendedName>
</protein>
<evidence type="ECO:0000259" key="2">
    <source>
        <dbReference type="PROSITE" id="PS51208"/>
    </source>
</evidence>
<organism evidence="3 4">
    <name type="scientific">Luteimonas wenzhouensis</name>
    <dbReference type="NCBI Taxonomy" id="2599615"/>
    <lineage>
        <taxon>Bacteria</taxon>
        <taxon>Pseudomonadati</taxon>
        <taxon>Pseudomonadota</taxon>
        <taxon>Gammaproteobacteria</taxon>
        <taxon>Lysobacterales</taxon>
        <taxon>Lysobacteraceae</taxon>
        <taxon>Luteimonas</taxon>
    </lineage>
</organism>
<evidence type="ECO:0000313" key="4">
    <source>
        <dbReference type="Proteomes" id="UP000315949"/>
    </source>
</evidence>
<comment type="caution">
    <text evidence="3">The sequence shown here is derived from an EMBL/GenBank/DDBJ whole genome shotgun (WGS) entry which is preliminary data.</text>
</comment>
<keyword evidence="1" id="KW-0732">Signal</keyword>
<keyword evidence="4" id="KW-1185">Reference proteome</keyword>
<dbReference type="InterPro" id="IPR013425">
    <property type="entry name" value="Autotrns_rpt"/>
</dbReference>
<dbReference type="SMART" id="SM00869">
    <property type="entry name" value="Autotransporter"/>
    <property type="match status" value="1"/>
</dbReference>
<dbReference type="OrthoDB" id="5360469at2"/>
<evidence type="ECO:0000256" key="1">
    <source>
        <dbReference type="ARBA" id="ARBA00022729"/>
    </source>
</evidence>
<dbReference type="Pfam" id="PF13018">
    <property type="entry name" value="ESPR"/>
    <property type="match status" value="1"/>
</dbReference>
<dbReference type="PANTHER" id="PTHR35037">
    <property type="entry name" value="C-TERMINAL REGION OF AIDA-LIKE PROTEIN"/>
    <property type="match status" value="1"/>
</dbReference>
<dbReference type="InterPro" id="IPR051551">
    <property type="entry name" value="Autotransporter_adhesion"/>
</dbReference>
<dbReference type="InterPro" id="IPR036709">
    <property type="entry name" value="Autotransporte_beta_dom_sf"/>
</dbReference>
<feature type="domain" description="Autotransporter" evidence="2">
    <location>
        <begin position="1994"/>
        <end position="2264"/>
    </location>
</feature>
<dbReference type="NCBIfam" id="TIGR04393">
    <property type="entry name" value="rpt_T5SS_PEPC"/>
    <property type="match status" value="3"/>
</dbReference>
<gene>
    <name evidence="3" type="ORF">FQY79_15230</name>
</gene>
<proteinExistence type="predicted"/>
<dbReference type="NCBIfam" id="TIGR02601">
    <property type="entry name" value="autotrns_rpt"/>
    <property type="match status" value="7"/>
</dbReference>
<dbReference type="PANTHER" id="PTHR35037:SF3">
    <property type="entry name" value="C-TERMINAL REGION OF AIDA-LIKE PROTEIN"/>
    <property type="match status" value="1"/>
</dbReference>